<evidence type="ECO:0000256" key="2">
    <source>
        <dbReference type="PROSITE-ProRule" id="PRU00176"/>
    </source>
</evidence>
<dbReference type="OrthoDB" id="439808at2759"/>
<feature type="region of interest" description="Disordered" evidence="3">
    <location>
        <begin position="456"/>
        <end position="515"/>
    </location>
</feature>
<feature type="compositionally biased region" description="Basic and acidic residues" evidence="3">
    <location>
        <begin position="38"/>
        <end position="53"/>
    </location>
</feature>
<dbReference type="HOGENOM" id="CLU_026791_2_0_1"/>
<reference evidence="6" key="1">
    <citation type="journal article" date="2014" name="BMC Genomics">
        <title>Genome characteristics reveal the impact of lichenization on lichen-forming fungus Endocarpon pusillum Hedwig (Verrucariales, Ascomycota).</title>
        <authorList>
            <person name="Wang Y.-Y."/>
            <person name="Liu B."/>
            <person name="Zhang X.-Y."/>
            <person name="Zhou Q.-M."/>
            <person name="Zhang T."/>
            <person name="Li H."/>
            <person name="Yu Y.-F."/>
            <person name="Zhang X.-L."/>
            <person name="Hao X.-Y."/>
            <person name="Wang M."/>
            <person name="Wang L."/>
            <person name="Wei J.-C."/>
        </authorList>
    </citation>
    <scope>NUCLEOTIDE SEQUENCE [LARGE SCALE GENOMIC DNA]</scope>
    <source>
        <strain evidence="6">Z07020 / HMAS-L-300199</strain>
    </source>
</reference>
<dbReference type="GO" id="GO:0003723">
    <property type="term" value="F:RNA binding"/>
    <property type="evidence" value="ECO:0007669"/>
    <property type="project" value="UniProtKB-UniRule"/>
</dbReference>
<gene>
    <name evidence="5" type="ORF">EPUS_00867</name>
</gene>
<dbReference type="PANTHER" id="PTHR48027">
    <property type="entry name" value="HETEROGENEOUS NUCLEAR RIBONUCLEOPROTEIN 87F-RELATED"/>
    <property type="match status" value="1"/>
</dbReference>
<dbReference type="InterPro" id="IPR012677">
    <property type="entry name" value="Nucleotide-bd_a/b_plait_sf"/>
</dbReference>
<feature type="compositionally biased region" description="Acidic residues" evidence="3">
    <location>
        <begin position="116"/>
        <end position="130"/>
    </location>
</feature>
<feature type="compositionally biased region" description="Acidic residues" evidence="3">
    <location>
        <begin position="145"/>
        <end position="157"/>
    </location>
</feature>
<dbReference type="EMBL" id="KE720941">
    <property type="protein sequence ID" value="ERF73614.1"/>
    <property type="molecule type" value="Genomic_DNA"/>
</dbReference>
<dbReference type="PROSITE" id="PS50102">
    <property type="entry name" value="RRM"/>
    <property type="match status" value="2"/>
</dbReference>
<sequence>MSKSKTKSSKGATAPENSVLNKVKDAAVTKPAQTPKAKSKEIAKQVAAKEEKKSKHKKVKEPTPEPESDSEESASSASDVASESESESEAEAPAKKTTTNGDASARAKVAQKDEASDADSDSSESSDDEPATSGVLGTASAVTEADQESDEDSDESEVAAAPAAVNGKSKPAAASSDESESSDSDEESDDEQPKTAKKALSAEQGTKKSTPVTPQKASDENSIDSEDEEDEDSEESSDSSDDEEIEPKRATSKRKAEEEATPAAKKAKAGADASGGQGKNLFVGSLSWNVDEQWLTSEFEEFGELTGVRIITDRDTGRSKGFGYVEFVNAADAAAAHAAKQGADLDGRKINVDFATSRTSGDQKDRTQSRAKAYGDQTSEPTDTLWIGNISFQVDQDQLSTAFQDYGTILGVRLPTDRETGALKGFGYVTYSSADEAKAAMDAMQGADLAGRSLRLDFSQPRPNNGDSPARGGRGRGRGGFSDRGRGGRGGARGGRGGTTNRGGFGDFSGKKTTF</sequence>
<dbReference type="Gene3D" id="3.30.70.330">
    <property type="match status" value="2"/>
</dbReference>
<dbReference type="SUPFAM" id="SSF54928">
    <property type="entry name" value="RNA-binding domain, RBD"/>
    <property type="match status" value="2"/>
</dbReference>
<dbReference type="Proteomes" id="UP000019373">
    <property type="component" value="Unassembled WGS sequence"/>
</dbReference>
<feature type="compositionally biased region" description="Acidic residues" evidence="3">
    <location>
        <begin position="177"/>
        <end position="190"/>
    </location>
</feature>
<keyword evidence="1 2" id="KW-0694">RNA-binding</keyword>
<feature type="region of interest" description="Disordered" evidence="3">
    <location>
        <begin position="356"/>
        <end position="378"/>
    </location>
</feature>
<evidence type="ECO:0000259" key="4">
    <source>
        <dbReference type="PROSITE" id="PS50102"/>
    </source>
</evidence>
<accession>U1HW47</accession>
<dbReference type="Pfam" id="PF00076">
    <property type="entry name" value="RRM_1"/>
    <property type="match status" value="2"/>
</dbReference>
<dbReference type="InterPro" id="IPR052462">
    <property type="entry name" value="SLIRP/GR-RBP-like"/>
</dbReference>
<dbReference type="OMA" id="EIRIVMN"/>
<evidence type="ECO:0000256" key="1">
    <source>
        <dbReference type="ARBA" id="ARBA00022884"/>
    </source>
</evidence>
<dbReference type="RefSeq" id="XP_007800617.1">
    <property type="nucleotide sequence ID" value="XM_007802426.1"/>
</dbReference>
<dbReference type="AlphaFoldDB" id="U1HW47"/>
<keyword evidence="6" id="KW-1185">Reference proteome</keyword>
<dbReference type="InterPro" id="IPR035979">
    <property type="entry name" value="RBD_domain_sf"/>
</dbReference>
<feature type="compositionally biased region" description="Basic and acidic residues" evidence="3">
    <location>
        <begin position="246"/>
        <end position="258"/>
    </location>
</feature>
<evidence type="ECO:0000313" key="5">
    <source>
        <dbReference type="EMBL" id="ERF73614.1"/>
    </source>
</evidence>
<evidence type="ECO:0000313" key="6">
    <source>
        <dbReference type="Proteomes" id="UP000019373"/>
    </source>
</evidence>
<dbReference type="InterPro" id="IPR000504">
    <property type="entry name" value="RRM_dom"/>
</dbReference>
<feature type="compositionally biased region" description="Polar residues" evidence="3">
    <location>
        <begin position="203"/>
        <end position="216"/>
    </location>
</feature>
<dbReference type="SMART" id="SM00360">
    <property type="entry name" value="RRM"/>
    <property type="match status" value="2"/>
</dbReference>
<dbReference type="eggNOG" id="KOG4210">
    <property type="taxonomic scope" value="Eukaryota"/>
</dbReference>
<feature type="domain" description="RRM" evidence="4">
    <location>
        <begin position="383"/>
        <end position="461"/>
    </location>
</feature>
<feature type="domain" description="RRM" evidence="4">
    <location>
        <begin position="279"/>
        <end position="357"/>
    </location>
</feature>
<name>U1HW47_ENDPU</name>
<feature type="compositionally biased region" description="Gly residues" evidence="3">
    <location>
        <begin position="487"/>
        <end position="507"/>
    </location>
</feature>
<feature type="compositionally biased region" description="Acidic residues" evidence="3">
    <location>
        <begin position="221"/>
        <end position="245"/>
    </location>
</feature>
<proteinExistence type="predicted"/>
<dbReference type="GeneID" id="19235927"/>
<evidence type="ECO:0000256" key="3">
    <source>
        <dbReference type="SAM" id="MobiDB-lite"/>
    </source>
</evidence>
<protein>
    <recommendedName>
        <fullName evidence="4">RRM domain-containing protein</fullName>
    </recommendedName>
</protein>
<feature type="region of interest" description="Disordered" evidence="3">
    <location>
        <begin position="1"/>
        <end position="279"/>
    </location>
</feature>
<organism evidence="5 6">
    <name type="scientific">Endocarpon pusillum (strain Z07020 / HMAS-L-300199)</name>
    <name type="common">Lichen-forming fungus</name>
    <dbReference type="NCBI Taxonomy" id="1263415"/>
    <lineage>
        <taxon>Eukaryota</taxon>
        <taxon>Fungi</taxon>
        <taxon>Dikarya</taxon>
        <taxon>Ascomycota</taxon>
        <taxon>Pezizomycotina</taxon>
        <taxon>Eurotiomycetes</taxon>
        <taxon>Chaetothyriomycetidae</taxon>
        <taxon>Verrucariales</taxon>
        <taxon>Verrucariaceae</taxon>
        <taxon>Endocarpon</taxon>
    </lineage>
</organism>